<dbReference type="PROSITE" id="PS50082">
    <property type="entry name" value="WD_REPEATS_2"/>
    <property type="match status" value="2"/>
</dbReference>
<protein>
    <recommendedName>
        <fullName evidence="4">WD40 repeat-containing protein</fullName>
    </recommendedName>
</protein>
<dbReference type="OrthoDB" id="406844at2759"/>
<dbReference type="EMBL" id="CAJJDN010000161">
    <property type="protein sequence ID" value="CAD8125629.1"/>
    <property type="molecule type" value="Genomic_DNA"/>
</dbReference>
<name>A0A8S1RF78_9CILI</name>
<dbReference type="AlphaFoldDB" id="A0A8S1RF78"/>
<sequence length="491" mass="57626">MHEQTFSSVNSKTKIKECFQDIQDQIETSYNKIDTYLDSVLSDSFDFIDIKSQTSLQTQQPTFFIEMPQINSENIKFHQDLSPQLLQVIEIKIKTQVLLKEQYIKYAQYQKITQFSQLLKQEMEQQKFMIKRHLENLQREMVRQYEQQFLESQQPINKQLAITSGSSSQSIIPFKYQLMEKHSISQNEWCHAIAIDKDCSTLVAACESKIKVFEFNQGQLKQIQILSGHQNWINTLNFMKQSNYFISGSQDFSIIIWVKQANNQWILKQILNEHSGSIFCLVVNNNDDLFISGSSDKSIKIWNKQNQWHCQQTIKDHSNSVRGLSLNQQQNILISCSIDYQILIFEKLEQNNQWIIKQKITLEQYGNRICFIDNHIFTFQEIGKEQMCVFELNSVNKQFEKTKDIAVKCGQASGDISLFPLQYINQKCLLVNRNGEYINLIRKKQDGDFILEQSILFETTDIFGSMTINGDYLITWDKISKQIQVRIYTEQ</sequence>
<accession>A0A8S1RF78</accession>
<keyword evidence="3" id="KW-1185">Reference proteome</keyword>
<comment type="caution">
    <text evidence="2">The sequence shown here is derived from an EMBL/GenBank/DDBJ whole genome shotgun (WGS) entry which is preliminary data.</text>
</comment>
<dbReference type="Proteomes" id="UP000692954">
    <property type="component" value="Unassembled WGS sequence"/>
</dbReference>
<reference evidence="2" key="1">
    <citation type="submission" date="2021-01" db="EMBL/GenBank/DDBJ databases">
        <authorList>
            <consortium name="Genoscope - CEA"/>
            <person name="William W."/>
        </authorList>
    </citation>
    <scope>NUCLEOTIDE SEQUENCE</scope>
</reference>
<organism evidence="2 3">
    <name type="scientific">Paramecium sonneborni</name>
    <dbReference type="NCBI Taxonomy" id="65129"/>
    <lineage>
        <taxon>Eukaryota</taxon>
        <taxon>Sar</taxon>
        <taxon>Alveolata</taxon>
        <taxon>Ciliophora</taxon>
        <taxon>Intramacronucleata</taxon>
        <taxon>Oligohymenophorea</taxon>
        <taxon>Peniculida</taxon>
        <taxon>Parameciidae</taxon>
        <taxon>Paramecium</taxon>
    </lineage>
</organism>
<feature type="repeat" description="WD" evidence="1">
    <location>
        <begin position="226"/>
        <end position="257"/>
    </location>
</feature>
<dbReference type="PANTHER" id="PTHR19920">
    <property type="entry name" value="WD40 PROTEIN CIAO1"/>
    <property type="match status" value="1"/>
</dbReference>
<proteinExistence type="predicted"/>
<dbReference type="Pfam" id="PF00400">
    <property type="entry name" value="WD40"/>
    <property type="match status" value="3"/>
</dbReference>
<dbReference type="SMART" id="SM00320">
    <property type="entry name" value="WD40"/>
    <property type="match status" value="4"/>
</dbReference>
<feature type="repeat" description="WD" evidence="1">
    <location>
        <begin position="271"/>
        <end position="303"/>
    </location>
</feature>
<keyword evidence="1" id="KW-0853">WD repeat</keyword>
<dbReference type="PROSITE" id="PS50294">
    <property type="entry name" value="WD_REPEATS_REGION"/>
    <property type="match status" value="2"/>
</dbReference>
<evidence type="ECO:0000313" key="3">
    <source>
        <dbReference type="Proteomes" id="UP000692954"/>
    </source>
</evidence>
<dbReference type="GO" id="GO:0016226">
    <property type="term" value="P:iron-sulfur cluster assembly"/>
    <property type="evidence" value="ECO:0007669"/>
    <property type="project" value="TreeGrafter"/>
</dbReference>
<evidence type="ECO:0000256" key="1">
    <source>
        <dbReference type="PROSITE-ProRule" id="PRU00221"/>
    </source>
</evidence>
<dbReference type="InterPro" id="IPR001680">
    <property type="entry name" value="WD40_rpt"/>
</dbReference>
<dbReference type="PANTHER" id="PTHR19920:SF0">
    <property type="entry name" value="CYTOSOLIC IRON-SULFUR PROTEIN ASSEMBLY PROTEIN CIAO1-RELATED"/>
    <property type="match status" value="1"/>
</dbReference>
<gene>
    <name evidence="2" type="ORF">PSON_ATCC_30995.1.T1610012</name>
</gene>
<evidence type="ECO:0000313" key="2">
    <source>
        <dbReference type="EMBL" id="CAD8125629.1"/>
    </source>
</evidence>
<evidence type="ECO:0008006" key="4">
    <source>
        <dbReference type="Google" id="ProtNLM"/>
    </source>
</evidence>
<dbReference type="GO" id="GO:0097361">
    <property type="term" value="C:cytosolic [4Fe-4S] assembly targeting complex"/>
    <property type="evidence" value="ECO:0007669"/>
    <property type="project" value="TreeGrafter"/>
</dbReference>